<organism evidence="2 3">
    <name type="scientific">Candidatus Scatenecus faecavium</name>
    <dbReference type="NCBI Taxonomy" id="2840915"/>
    <lineage>
        <taxon>Bacteria</taxon>
        <taxon>Candidatus Scatenecus</taxon>
    </lineage>
</organism>
<keyword evidence="1" id="KW-0472">Membrane</keyword>
<feature type="transmembrane region" description="Helical" evidence="1">
    <location>
        <begin position="104"/>
        <end position="122"/>
    </location>
</feature>
<name>A0A9D1FVS0_9BACT</name>
<keyword evidence="1" id="KW-0812">Transmembrane</keyword>
<protein>
    <submittedName>
        <fullName evidence="2">Uncharacterized protein</fullName>
    </submittedName>
</protein>
<dbReference type="EMBL" id="DVJO01000106">
    <property type="protein sequence ID" value="HIS82947.1"/>
    <property type="molecule type" value="Genomic_DNA"/>
</dbReference>
<gene>
    <name evidence="2" type="ORF">IAD41_05000</name>
</gene>
<keyword evidence="1" id="KW-1133">Transmembrane helix</keyword>
<dbReference type="AlphaFoldDB" id="A0A9D1FVS0"/>
<feature type="transmembrane region" description="Helical" evidence="1">
    <location>
        <begin position="416"/>
        <end position="437"/>
    </location>
</feature>
<evidence type="ECO:0000313" key="3">
    <source>
        <dbReference type="Proteomes" id="UP000824139"/>
    </source>
</evidence>
<accession>A0A9D1FVS0</accession>
<evidence type="ECO:0000313" key="2">
    <source>
        <dbReference type="EMBL" id="HIS82947.1"/>
    </source>
</evidence>
<feature type="transmembrane region" description="Helical" evidence="1">
    <location>
        <begin position="66"/>
        <end position="84"/>
    </location>
</feature>
<dbReference type="Proteomes" id="UP000824139">
    <property type="component" value="Unassembled WGS sequence"/>
</dbReference>
<sequence>MNIDKTKYRINTQTPVINRRQNQPNFTSSITLPPKNNAIIMSDAIKDYIPSAVKGMKKLSDNMGEVQNIIINALGTGLVAPIFIKWNPLSKTDEDTRTYSAWRQPVSAVLTVLTQVGITIPFNKMIDRRANKGVYDVEYNKTLFQDKDYISKILKRQYPYATKNTIDNMVKKHMETQKASLLRMIKADNVVFSDDKGNSLPFEDKKFRTTALSVIDSQLKYQRDELEKCTDITIPKKILRGEYFRQHEAEARKIFNDLNEKLNKTNNPQSIKKYIKELKKTYKNSDKELFAIFNDILARRGNTPADLKIAMQDKLAGILRDMDLYTGFKSKEELVAGVEEMEKNVRIKPIEDAISGLKEARKQIENKTTIGEVEEYIKQLVGKDSKHRLADFKLSNKIAEALEKMVKNNIKAHKQITGLIVSFLMLPVTCTLLNWSYPRFMDAVFPNLSNKKHPNEIKNLVDKANHKEVNA</sequence>
<evidence type="ECO:0000256" key="1">
    <source>
        <dbReference type="SAM" id="Phobius"/>
    </source>
</evidence>
<comment type="caution">
    <text evidence="2">The sequence shown here is derived from an EMBL/GenBank/DDBJ whole genome shotgun (WGS) entry which is preliminary data.</text>
</comment>
<proteinExistence type="predicted"/>
<reference evidence="2" key="1">
    <citation type="submission" date="2020-10" db="EMBL/GenBank/DDBJ databases">
        <authorList>
            <person name="Gilroy R."/>
        </authorList>
    </citation>
    <scope>NUCLEOTIDE SEQUENCE</scope>
    <source>
        <strain evidence="2">CHK152-2994</strain>
    </source>
</reference>
<reference evidence="2" key="2">
    <citation type="journal article" date="2021" name="PeerJ">
        <title>Extensive microbial diversity within the chicken gut microbiome revealed by metagenomics and culture.</title>
        <authorList>
            <person name="Gilroy R."/>
            <person name="Ravi A."/>
            <person name="Getino M."/>
            <person name="Pursley I."/>
            <person name="Horton D.L."/>
            <person name="Alikhan N.F."/>
            <person name="Baker D."/>
            <person name="Gharbi K."/>
            <person name="Hall N."/>
            <person name="Watson M."/>
            <person name="Adriaenssens E.M."/>
            <person name="Foster-Nyarko E."/>
            <person name="Jarju S."/>
            <person name="Secka A."/>
            <person name="Antonio M."/>
            <person name="Oren A."/>
            <person name="Chaudhuri R.R."/>
            <person name="La Ragione R."/>
            <person name="Hildebrand F."/>
            <person name="Pallen M.J."/>
        </authorList>
    </citation>
    <scope>NUCLEOTIDE SEQUENCE</scope>
    <source>
        <strain evidence="2">CHK152-2994</strain>
    </source>
</reference>